<proteinExistence type="predicted"/>
<keyword evidence="1" id="KW-0732">Signal</keyword>
<sequence length="74" mass="8359">MYSLKRRFSSLVLVVLILGMPFVSEAAKPFFGKETVNGQIFETPDHKCHQAVTTNTYFFGIRTSSNTVWVDVPC</sequence>
<evidence type="ECO:0000256" key="1">
    <source>
        <dbReference type="SAM" id="SignalP"/>
    </source>
</evidence>
<reference evidence="3" key="1">
    <citation type="submission" date="2016-11" db="EMBL/GenBank/DDBJ databases">
        <authorList>
            <person name="Varghese N."/>
            <person name="Submissions S."/>
        </authorList>
    </citation>
    <scope>NUCLEOTIDE SEQUENCE [LARGE SCALE GENOMIC DNA]</scope>
    <source>
        <strain evidence="3">DSM 26134</strain>
    </source>
</reference>
<protein>
    <submittedName>
        <fullName evidence="2">Uncharacterized protein</fullName>
    </submittedName>
</protein>
<name>A0A1M6L4N2_REIAG</name>
<dbReference type="AlphaFoldDB" id="A0A1M6L4N2"/>
<gene>
    <name evidence="2" type="ORF">SAMN04488028_101823</name>
</gene>
<feature type="chain" id="PRO_5012138569" evidence="1">
    <location>
        <begin position="27"/>
        <end position="74"/>
    </location>
</feature>
<organism evidence="2 3">
    <name type="scientific">Reichenbachiella agariperforans</name>
    <dbReference type="NCBI Taxonomy" id="156994"/>
    <lineage>
        <taxon>Bacteria</taxon>
        <taxon>Pseudomonadati</taxon>
        <taxon>Bacteroidota</taxon>
        <taxon>Cytophagia</taxon>
        <taxon>Cytophagales</taxon>
        <taxon>Reichenbachiellaceae</taxon>
        <taxon>Reichenbachiella</taxon>
    </lineage>
</organism>
<accession>A0A1M6L4N2</accession>
<keyword evidence="3" id="KW-1185">Reference proteome</keyword>
<evidence type="ECO:0000313" key="3">
    <source>
        <dbReference type="Proteomes" id="UP000184474"/>
    </source>
</evidence>
<evidence type="ECO:0000313" key="2">
    <source>
        <dbReference type="EMBL" id="SHJ66178.1"/>
    </source>
</evidence>
<dbReference type="Proteomes" id="UP000184474">
    <property type="component" value="Unassembled WGS sequence"/>
</dbReference>
<dbReference type="EMBL" id="FRAA01000001">
    <property type="protein sequence ID" value="SHJ66178.1"/>
    <property type="molecule type" value="Genomic_DNA"/>
</dbReference>
<feature type="signal peptide" evidence="1">
    <location>
        <begin position="1"/>
        <end position="26"/>
    </location>
</feature>